<dbReference type="AlphaFoldDB" id="A0A914ANI9"/>
<feature type="domain" description="DUF4806" evidence="2">
    <location>
        <begin position="213"/>
        <end position="287"/>
    </location>
</feature>
<proteinExistence type="predicted"/>
<feature type="region of interest" description="Disordered" evidence="1">
    <location>
        <begin position="94"/>
        <end position="159"/>
    </location>
</feature>
<feature type="region of interest" description="Disordered" evidence="1">
    <location>
        <begin position="340"/>
        <end position="366"/>
    </location>
</feature>
<keyword evidence="4" id="KW-1185">Reference proteome</keyword>
<evidence type="ECO:0000259" key="2">
    <source>
        <dbReference type="Pfam" id="PF16064"/>
    </source>
</evidence>
<dbReference type="InterPro" id="IPR032071">
    <property type="entry name" value="DUF4806"/>
</dbReference>
<dbReference type="OMA" id="RTRHHKD"/>
<name>A0A914ANI9_PATMI</name>
<evidence type="ECO:0000313" key="3">
    <source>
        <dbReference type="EnsemblMetazoa" id="XP_038065004.1"/>
    </source>
</evidence>
<dbReference type="PANTHER" id="PTHR34153">
    <property type="entry name" value="SI:CH211-262H13.3-RELATED-RELATED"/>
    <property type="match status" value="1"/>
</dbReference>
<feature type="compositionally biased region" description="Polar residues" evidence="1">
    <location>
        <begin position="346"/>
        <end position="360"/>
    </location>
</feature>
<dbReference type="EnsemblMetazoa" id="XM_038209076.1">
    <property type="protein sequence ID" value="XP_038065004.1"/>
    <property type="gene ID" value="LOC119735378"/>
</dbReference>
<evidence type="ECO:0000313" key="4">
    <source>
        <dbReference type="Proteomes" id="UP000887568"/>
    </source>
</evidence>
<accession>A0A914ANI9</accession>
<dbReference type="PANTHER" id="PTHR34153:SF2">
    <property type="entry name" value="SI:CH211-262H13.3-RELATED"/>
    <property type="match status" value="1"/>
</dbReference>
<dbReference type="Pfam" id="PF16064">
    <property type="entry name" value="DUF4806"/>
    <property type="match status" value="1"/>
</dbReference>
<protein>
    <recommendedName>
        <fullName evidence="2">DUF4806 domain-containing protein</fullName>
    </recommendedName>
</protein>
<organism evidence="3 4">
    <name type="scientific">Patiria miniata</name>
    <name type="common">Bat star</name>
    <name type="synonym">Asterina miniata</name>
    <dbReference type="NCBI Taxonomy" id="46514"/>
    <lineage>
        <taxon>Eukaryota</taxon>
        <taxon>Metazoa</taxon>
        <taxon>Echinodermata</taxon>
        <taxon>Eleutherozoa</taxon>
        <taxon>Asterozoa</taxon>
        <taxon>Asteroidea</taxon>
        <taxon>Valvatacea</taxon>
        <taxon>Valvatida</taxon>
        <taxon>Asterinidae</taxon>
        <taxon>Patiria</taxon>
    </lineage>
</organism>
<dbReference type="Proteomes" id="UP000887568">
    <property type="component" value="Unplaced"/>
</dbReference>
<reference evidence="3" key="1">
    <citation type="submission" date="2022-11" db="UniProtKB">
        <authorList>
            <consortium name="EnsemblMetazoa"/>
        </authorList>
    </citation>
    <scope>IDENTIFICATION</scope>
</reference>
<feature type="compositionally biased region" description="Pro residues" evidence="1">
    <location>
        <begin position="142"/>
        <end position="152"/>
    </location>
</feature>
<evidence type="ECO:0000256" key="1">
    <source>
        <dbReference type="SAM" id="MobiDB-lite"/>
    </source>
</evidence>
<dbReference type="OrthoDB" id="6159834at2759"/>
<feature type="compositionally biased region" description="Polar residues" evidence="1">
    <location>
        <begin position="123"/>
        <end position="133"/>
    </location>
</feature>
<dbReference type="RefSeq" id="XP_038065004.1">
    <property type="nucleotide sequence ID" value="XM_038209076.1"/>
</dbReference>
<dbReference type="GeneID" id="119735378"/>
<sequence length="366" mass="40561">MSSIYAVIEFVGEQSVALAAESWLVDNETSVMWPPYKSQTRVDKAVQKREPPTDGYQKFPCRVLYKTSSYEKGLAKVRKAEDISDLATDAECAGIPVKRKSRPNPRYQDSDSSSDEDRPGPSHTIQRGNQQKQHPAATSAPKTPPRALPSPPSSLISQWPAPVCTATEKKILTMLEEVKMFQAENRAMLISICRKLDNYVQGNTASTSGLPEEVVLPLKLVKDMRDLETTLNNFEKEKQLVAYLSNIGGDSLKSIVRRILTCVISNDLARQYNWVGKGTKEAFCKLRLVTVIHRAVRRNPSVQSATNAEIDEVMKVWLRYSKDRDGGRAARRAAAAAAAVAEPAASQSPSNLDELSTEEYSSSDRE</sequence>